<evidence type="ECO:0000256" key="6">
    <source>
        <dbReference type="ARBA" id="ARBA00022840"/>
    </source>
</evidence>
<keyword evidence="14" id="KW-1185">Reference proteome</keyword>
<feature type="compositionally biased region" description="Low complexity" evidence="8">
    <location>
        <begin position="456"/>
        <end position="478"/>
    </location>
</feature>
<dbReference type="GO" id="GO:0016604">
    <property type="term" value="C:nuclear body"/>
    <property type="evidence" value="ECO:0007669"/>
    <property type="project" value="TreeGrafter"/>
</dbReference>
<dbReference type="KEGG" id="tmn:UCRPA7_5440"/>
<dbReference type="OrthoDB" id="6513042at2759"/>
<organism evidence="13 14">
    <name type="scientific">Phaeoacremonium minimum (strain UCR-PA7)</name>
    <name type="common">Esca disease fungus</name>
    <name type="synonym">Togninia minima</name>
    <dbReference type="NCBI Taxonomy" id="1286976"/>
    <lineage>
        <taxon>Eukaryota</taxon>
        <taxon>Fungi</taxon>
        <taxon>Dikarya</taxon>
        <taxon>Ascomycota</taxon>
        <taxon>Pezizomycotina</taxon>
        <taxon>Sordariomycetes</taxon>
        <taxon>Sordariomycetidae</taxon>
        <taxon>Togniniales</taxon>
        <taxon>Togniniaceae</taxon>
        <taxon>Phaeoacremonium</taxon>
    </lineage>
</organism>
<feature type="domain" description="DNA2/NAM7 helicase-like C-terminal" evidence="11">
    <location>
        <begin position="1157"/>
        <end position="1353"/>
    </location>
</feature>
<dbReference type="InterPro" id="IPR041677">
    <property type="entry name" value="DNA2/NAM7_AAA_11"/>
</dbReference>
<feature type="region of interest" description="Disordered" evidence="8">
    <location>
        <begin position="553"/>
        <end position="600"/>
    </location>
</feature>
<evidence type="ECO:0000256" key="1">
    <source>
        <dbReference type="ARBA" id="ARBA00004123"/>
    </source>
</evidence>
<keyword evidence="13" id="KW-0238">DNA-binding</keyword>
<evidence type="ECO:0000256" key="2">
    <source>
        <dbReference type="ARBA" id="ARBA00007913"/>
    </source>
</evidence>
<dbReference type="Gene3D" id="3.40.50.300">
    <property type="entry name" value="P-loop containing nucleotide triphosphate hydrolases"/>
    <property type="match status" value="2"/>
</dbReference>
<evidence type="ECO:0000256" key="4">
    <source>
        <dbReference type="ARBA" id="ARBA00022801"/>
    </source>
</evidence>
<accession>R8BI62</accession>
<dbReference type="Pfam" id="PF13086">
    <property type="entry name" value="AAA_11"/>
    <property type="match status" value="1"/>
</dbReference>
<dbReference type="InterPro" id="IPR041679">
    <property type="entry name" value="DNA2/NAM7-like_C"/>
</dbReference>
<dbReference type="RefSeq" id="XP_007916178.1">
    <property type="nucleotide sequence ID" value="XM_007917987.1"/>
</dbReference>
<dbReference type="InterPro" id="IPR027417">
    <property type="entry name" value="P-loop_NTPase"/>
</dbReference>
<feature type="region of interest" description="Disordered" evidence="8">
    <location>
        <begin position="1395"/>
        <end position="1429"/>
    </location>
</feature>
<dbReference type="FunFam" id="3.40.50.300:FF:000326">
    <property type="entry name" value="P-loop containing nucleoside triphosphate hydrolase"/>
    <property type="match status" value="1"/>
</dbReference>
<dbReference type="GO" id="GO:0005694">
    <property type="term" value="C:chromosome"/>
    <property type="evidence" value="ECO:0007669"/>
    <property type="project" value="UniProtKB-ARBA"/>
</dbReference>
<gene>
    <name evidence="13" type="ORF">UCRPA7_5440</name>
</gene>
<feature type="region of interest" description="Disordered" evidence="8">
    <location>
        <begin position="450"/>
        <end position="482"/>
    </location>
</feature>
<dbReference type="eggNOG" id="KOG1801">
    <property type="taxonomic scope" value="Eukaryota"/>
</dbReference>
<evidence type="ECO:0000259" key="12">
    <source>
        <dbReference type="Pfam" id="PF23576"/>
    </source>
</evidence>
<keyword evidence="3" id="KW-0547">Nucleotide-binding</keyword>
<feature type="compositionally biased region" description="Polar residues" evidence="8">
    <location>
        <begin position="1395"/>
        <end position="1408"/>
    </location>
</feature>
<comment type="similarity">
    <text evidence="2">Belongs to the DNA2/NAM7 helicase family.</text>
</comment>
<dbReference type="FunFam" id="3.40.50.300:FF:001152">
    <property type="entry name" value="tRNA-splicing endonuclease, putative"/>
    <property type="match status" value="1"/>
</dbReference>
<dbReference type="CDD" id="cd18808">
    <property type="entry name" value="SF1_C_Upf1"/>
    <property type="match status" value="1"/>
</dbReference>
<dbReference type="InterPro" id="IPR024481">
    <property type="entry name" value="Helicase_Sen1_N"/>
</dbReference>
<dbReference type="Pfam" id="PF23576">
    <property type="entry name" value="SEN1_barrel"/>
    <property type="match status" value="1"/>
</dbReference>
<dbReference type="InterPro" id="IPR047187">
    <property type="entry name" value="SF1_C_Upf1"/>
</dbReference>
<proteinExistence type="inferred from homology"/>
<feature type="compositionally biased region" description="Acidic residues" evidence="8">
    <location>
        <begin position="584"/>
        <end position="595"/>
    </location>
</feature>
<name>R8BI62_PHAM7</name>
<dbReference type="GO" id="GO:0004386">
    <property type="term" value="F:helicase activity"/>
    <property type="evidence" value="ECO:0007669"/>
    <property type="project" value="UniProtKB-KW"/>
</dbReference>
<dbReference type="HOGENOM" id="CLU_000459_2_0_1"/>
<reference evidence="14" key="1">
    <citation type="journal article" date="2013" name="Genome Announc.">
        <title>Draft genome sequence of the ascomycete Phaeoacremonium aleophilum strain UCR-PA7, a causal agent of the esca disease complex in grapevines.</title>
        <authorList>
            <person name="Blanco-Ulate B."/>
            <person name="Rolshausen P."/>
            <person name="Cantu D."/>
        </authorList>
    </citation>
    <scope>NUCLEOTIDE SEQUENCE [LARGE SCALE GENOMIC DNA]</scope>
    <source>
        <strain evidence="14">UCR-PA7</strain>
    </source>
</reference>
<evidence type="ECO:0000259" key="11">
    <source>
        <dbReference type="Pfam" id="PF13087"/>
    </source>
</evidence>
<comment type="subcellular location">
    <subcellularLocation>
        <location evidence="1">Nucleus</location>
    </subcellularLocation>
</comment>
<keyword evidence="6" id="KW-0067">ATP-binding</keyword>
<dbReference type="GO" id="GO:0001147">
    <property type="term" value="F:transcription termination site sequence-specific DNA binding"/>
    <property type="evidence" value="ECO:0007669"/>
    <property type="project" value="TreeGrafter"/>
</dbReference>
<dbReference type="InterPro" id="IPR045055">
    <property type="entry name" value="DNA2/NAM7-like"/>
</dbReference>
<dbReference type="PANTHER" id="PTHR10887:SF495">
    <property type="entry name" value="HELICASE SENATAXIN ISOFORM X1-RELATED"/>
    <property type="match status" value="1"/>
</dbReference>
<evidence type="ECO:0000259" key="9">
    <source>
        <dbReference type="Pfam" id="PF12726"/>
    </source>
</evidence>
<keyword evidence="4" id="KW-0378">Hydrolase</keyword>
<evidence type="ECO:0000259" key="10">
    <source>
        <dbReference type="Pfam" id="PF13086"/>
    </source>
</evidence>
<dbReference type="GO" id="GO:0005524">
    <property type="term" value="F:ATP binding"/>
    <property type="evidence" value="ECO:0007669"/>
    <property type="project" value="UniProtKB-KW"/>
</dbReference>
<sequence length="1523" mass="168944">MSLIYVNTVLNMVFKYKDIIVRAAELKETDTFNVGLSQAAMSIIETSLALDAKATRIEWAALRKKSPVNRTIVRNSAHLWDPFVEMLVFFPGKVKLGKLMLLASNALCGVERFEPPKRGEAMDEGRKAFNADFEKTAEVVGRMIDRLGDFNIADLNTLISDNEAIYPIIAALIHGEASIREAATSLIKSATGEDQRSEAVSKLLQDYFAEFLSAYCDVVKATTYGKGSLNPFGPMPNILIYNRDILNGLCDTTVGVLRSKSLSATERAAVMKWWTTQWECLQHAFANTRLWAIEHERKMMEGFARDVMERADALLAQDGVVASALGGQARGQYSGDANIDVMKTLLDQPRKNSQGMMDMSKLRDTYLLGLWVKTLVKLLRRLAEYDMKLDEKSLKVIRDVCTKRPDGKYIANSNLDEAQKAELLKALGEDSDDSDSLDYIGRVDKPKKQSTIDAWSKSAPSSTGSGSSRGTTPSSTIRTNRDDVKELTPNVDKYKATLDKMKSRAQPLKPDPKAIAASTAAVLEARQKAKAEKAIRDAEAIAKAKALRGPSKLVQGEGSGLQNLTGVPGKDHAPQKSEIMVDSSSEDDDDSEEEMVVSRTKRPGMSILDPARRRRELELLQKARGPVKKTKVQRSAKDMRARLIPPMDVLHQAILEWDIFHEGNDPPNGYKCEAVSSSYLTPRDYKQTFFPLLIYEAWRSFVTSKEESTSKPFGIRVINRMSVDRFLEVTTSMPSKANKDLSLSEGDIVLISKADNPLNEKESPHCLGRIWKTTYKKDTLEVAYRLNSVNNQLLPQLIPGAEFHAVKITNMTTIEREYAALESLQYYDLMDEIIKAIPSPILKFGEEAVGNVMKNYDLNPGQAKAILNAKENDGFTLIQGPPGTGKTKTIVAMVGALLTGHVGNKSAAVAIKTPHVVGQAGAPQAPSKKLLICAPSNAAVDEIVLRLKAGVRTLNGSSHKIEVLRLGRSDAINASVRDVTLDERVKAEMDAAINKNGSVSDREKMHKEAGEIKIQLNSLRPMLEASRAENDRDATMKLQRQFDDLKRRQAHIGAKIDADKDSGNTYVRESEIKRRQIQQRILDSAQVLCATLSGSGHEMFKNLNVEFETVIIDEAAQSIELSALIPLKYGCSKCILVGDPKQLPPTVLSQSASRYGYDQSLFVRMQQNKPEDVHLLDRQYRMHPEISLFPSTEFYEGRLVDGDNMARLRQQPWHSSELLGPYRFFDVEGAQERGARGKSYVNYKEIQVAMQLYSRFRTDYSGYDPKGKIGIITPYKSQLMELRQRFTDRYGEAITDDIEFNTTDAFQGRECEIIIFSCVRAKETGGIGFMQDIRRMNVGLTRARSSLWILGDSRALMQGEFWGKLIKDAKARDRYTRGDVLSLLRQPGRKVAFPNASSAVQNGKLSQAPTPPVKGIDEDTDMPDAPTFAQQPSTYAMANQPPAAQPRGSIGGLNERGEALGIAPRLDGVPQIRTPASAEPGASKKRMLAGSDESVPSAKRMALPPKKRAPADPFIQKKKPTKR</sequence>
<dbReference type="Pfam" id="PF12726">
    <property type="entry name" value="SEN1_N"/>
    <property type="match status" value="1"/>
</dbReference>
<dbReference type="Pfam" id="PF13087">
    <property type="entry name" value="AAA_12"/>
    <property type="match status" value="1"/>
</dbReference>
<evidence type="ECO:0000256" key="3">
    <source>
        <dbReference type="ARBA" id="ARBA00022741"/>
    </source>
</evidence>
<keyword evidence="5" id="KW-0347">Helicase</keyword>
<feature type="region of interest" description="Disordered" evidence="8">
    <location>
        <begin position="1461"/>
        <end position="1523"/>
    </location>
</feature>
<feature type="domain" description="Helicase SEN1 beta-barrel" evidence="12">
    <location>
        <begin position="709"/>
        <end position="808"/>
    </location>
</feature>
<dbReference type="EMBL" id="KB933181">
    <property type="protein sequence ID" value="EON99013.1"/>
    <property type="molecule type" value="Genomic_DNA"/>
</dbReference>
<dbReference type="CDD" id="cd18042">
    <property type="entry name" value="DEXXQc_SETX"/>
    <property type="match status" value="1"/>
</dbReference>
<evidence type="ECO:0000256" key="5">
    <source>
        <dbReference type="ARBA" id="ARBA00022806"/>
    </source>
</evidence>
<dbReference type="PANTHER" id="PTHR10887">
    <property type="entry name" value="DNA2/NAM7 HELICASE FAMILY"/>
    <property type="match status" value="1"/>
</dbReference>
<feature type="domain" description="Helicase Sen1 N-terminal" evidence="9">
    <location>
        <begin position="3"/>
        <end position="369"/>
    </location>
</feature>
<evidence type="ECO:0000256" key="8">
    <source>
        <dbReference type="SAM" id="MobiDB-lite"/>
    </source>
</evidence>
<dbReference type="Proteomes" id="UP000014074">
    <property type="component" value="Unassembled WGS sequence"/>
</dbReference>
<dbReference type="GO" id="GO:0016787">
    <property type="term" value="F:hydrolase activity"/>
    <property type="evidence" value="ECO:0007669"/>
    <property type="project" value="UniProtKB-KW"/>
</dbReference>
<keyword evidence="7" id="KW-0539">Nucleus</keyword>
<dbReference type="SUPFAM" id="SSF52540">
    <property type="entry name" value="P-loop containing nucleoside triphosphate hydrolases"/>
    <property type="match status" value="1"/>
</dbReference>
<evidence type="ECO:0000313" key="13">
    <source>
        <dbReference type="EMBL" id="EON99013.1"/>
    </source>
</evidence>
<dbReference type="GeneID" id="19325996"/>
<protein>
    <submittedName>
        <fullName evidence="13">Putative dna-binding protein smubp-2 protein</fullName>
    </submittedName>
</protein>
<evidence type="ECO:0000313" key="14">
    <source>
        <dbReference type="Proteomes" id="UP000014074"/>
    </source>
</evidence>
<dbReference type="InterPro" id="IPR056474">
    <property type="entry name" value="SEN1_barrel"/>
</dbReference>
<dbReference type="GO" id="GO:0006369">
    <property type="term" value="P:termination of RNA polymerase II transcription"/>
    <property type="evidence" value="ECO:0007669"/>
    <property type="project" value="TreeGrafter"/>
</dbReference>
<feature type="domain" description="DNA2/NAM7 helicase helicase" evidence="10">
    <location>
        <begin position="858"/>
        <end position="1150"/>
    </location>
</feature>
<evidence type="ECO:0000256" key="7">
    <source>
        <dbReference type="ARBA" id="ARBA00023242"/>
    </source>
</evidence>